<dbReference type="AlphaFoldDB" id="A0A7R9MDV5"/>
<evidence type="ECO:0000256" key="5">
    <source>
        <dbReference type="ARBA" id="ARBA00022801"/>
    </source>
</evidence>
<evidence type="ECO:0000256" key="7">
    <source>
        <dbReference type="ARBA" id="ARBA00023014"/>
    </source>
</evidence>
<dbReference type="InterPro" id="IPR011257">
    <property type="entry name" value="DNA_glycosylase"/>
</dbReference>
<evidence type="ECO:0000256" key="4">
    <source>
        <dbReference type="ARBA" id="ARBA00022763"/>
    </source>
</evidence>
<protein>
    <recommendedName>
        <fullName evidence="10">HhH-GPD domain-containing protein</fullName>
    </recommendedName>
</protein>
<evidence type="ECO:0000256" key="1">
    <source>
        <dbReference type="ARBA" id="ARBA00008343"/>
    </source>
</evidence>
<keyword evidence="3" id="KW-0479">Metal-binding</keyword>
<evidence type="ECO:0000256" key="8">
    <source>
        <dbReference type="ARBA" id="ARBA00023204"/>
    </source>
</evidence>
<keyword evidence="5" id="KW-0378">Hydrolase</keyword>
<dbReference type="CDD" id="cd00056">
    <property type="entry name" value="ENDO3c"/>
    <property type="match status" value="1"/>
</dbReference>
<evidence type="ECO:0000313" key="11">
    <source>
        <dbReference type="EMBL" id="CAD7658231.1"/>
    </source>
</evidence>
<keyword evidence="4" id="KW-0227">DNA damage</keyword>
<dbReference type="PANTHER" id="PTHR10359:SF18">
    <property type="entry name" value="ENDONUCLEASE III"/>
    <property type="match status" value="1"/>
</dbReference>
<dbReference type="SUPFAM" id="SSF48150">
    <property type="entry name" value="DNA-glycosylase"/>
    <property type="match status" value="1"/>
</dbReference>
<dbReference type="OrthoDB" id="5788810at2759"/>
<keyword evidence="9" id="KW-0326">Glycosidase</keyword>
<accession>A0A7R9MDV5</accession>
<feature type="domain" description="HhH-GPD" evidence="10">
    <location>
        <begin position="20"/>
        <end position="136"/>
    </location>
</feature>
<evidence type="ECO:0000256" key="3">
    <source>
        <dbReference type="ARBA" id="ARBA00022723"/>
    </source>
</evidence>
<dbReference type="GO" id="GO:0003677">
    <property type="term" value="F:DNA binding"/>
    <property type="evidence" value="ECO:0007669"/>
    <property type="project" value="InterPro"/>
</dbReference>
<keyword evidence="8" id="KW-0234">DNA repair</keyword>
<dbReference type="InterPro" id="IPR003265">
    <property type="entry name" value="HhH-GPD_domain"/>
</dbReference>
<proteinExistence type="inferred from homology"/>
<dbReference type="Proteomes" id="UP000728032">
    <property type="component" value="Unassembled WGS sequence"/>
</dbReference>
<name>A0A7R9MDV5_9ACAR</name>
<keyword evidence="2" id="KW-0004">4Fe-4S</keyword>
<dbReference type="SMART" id="SM00478">
    <property type="entry name" value="ENDO3c"/>
    <property type="match status" value="1"/>
</dbReference>
<sequence>MQAKIVNKIFEIFSQIAVILSAQATDISVNKATRSLFKEYNTPEEILQLGEEKLRNYIKSIGLFNNKAKHIIALCHNLINNYNSKVPDNFNDLIKLPGVGRKTANVILNCLFDKPTMAVDTHLKDLELQKEIVQKK</sequence>
<dbReference type="GO" id="GO:0000703">
    <property type="term" value="F:oxidized pyrimidine nucleobase lesion DNA N-glycosylase activity"/>
    <property type="evidence" value="ECO:0007669"/>
    <property type="project" value="UniProtKB-ARBA"/>
</dbReference>
<comment type="similarity">
    <text evidence="1">Belongs to the Nth/MutY family.</text>
</comment>
<organism evidence="11">
    <name type="scientific">Oppiella nova</name>
    <dbReference type="NCBI Taxonomy" id="334625"/>
    <lineage>
        <taxon>Eukaryota</taxon>
        <taxon>Metazoa</taxon>
        <taxon>Ecdysozoa</taxon>
        <taxon>Arthropoda</taxon>
        <taxon>Chelicerata</taxon>
        <taxon>Arachnida</taxon>
        <taxon>Acari</taxon>
        <taxon>Acariformes</taxon>
        <taxon>Sarcoptiformes</taxon>
        <taxon>Oribatida</taxon>
        <taxon>Brachypylina</taxon>
        <taxon>Oppioidea</taxon>
        <taxon>Oppiidae</taxon>
        <taxon>Oppiella</taxon>
    </lineage>
</organism>
<dbReference type="FunFam" id="1.10.340.30:FF:000001">
    <property type="entry name" value="Endonuclease III"/>
    <property type="match status" value="1"/>
</dbReference>
<dbReference type="InterPro" id="IPR004036">
    <property type="entry name" value="Endonuclease-III-like_CS2"/>
</dbReference>
<evidence type="ECO:0000256" key="2">
    <source>
        <dbReference type="ARBA" id="ARBA00022485"/>
    </source>
</evidence>
<dbReference type="PANTHER" id="PTHR10359">
    <property type="entry name" value="A/G-SPECIFIC ADENINE GLYCOSYLASE/ENDONUCLEASE III"/>
    <property type="match status" value="1"/>
</dbReference>
<dbReference type="Gene3D" id="1.10.340.30">
    <property type="entry name" value="Hypothetical protein, domain 2"/>
    <property type="match status" value="1"/>
</dbReference>
<dbReference type="Pfam" id="PF00633">
    <property type="entry name" value="HHH"/>
    <property type="match status" value="1"/>
</dbReference>
<evidence type="ECO:0000256" key="9">
    <source>
        <dbReference type="ARBA" id="ARBA00023295"/>
    </source>
</evidence>
<gene>
    <name evidence="11" type="ORF">ONB1V03_LOCUS14854</name>
</gene>
<keyword evidence="7" id="KW-0411">Iron-sulfur</keyword>
<keyword evidence="6" id="KW-0408">Iron</keyword>
<dbReference type="InterPro" id="IPR000445">
    <property type="entry name" value="HhH_motif"/>
</dbReference>
<dbReference type="PROSITE" id="PS01155">
    <property type="entry name" value="ENDONUCLEASE_III_2"/>
    <property type="match status" value="1"/>
</dbReference>
<dbReference type="Pfam" id="PF00730">
    <property type="entry name" value="HhH-GPD"/>
    <property type="match status" value="1"/>
</dbReference>
<evidence type="ECO:0000256" key="6">
    <source>
        <dbReference type="ARBA" id="ARBA00023004"/>
    </source>
</evidence>
<evidence type="ECO:0000313" key="12">
    <source>
        <dbReference type="Proteomes" id="UP000728032"/>
    </source>
</evidence>
<dbReference type="EMBL" id="CAJPVJ010014548">
    <property type="protein sequence ID" value="CAG2175417.1"/>
    <property type="molecule type" value="Genomic_DNA"/>
</dbReference>
<keyword evidence="12" id="KW-1185">Reference proteome</keyword>
<dbReference type="GO" id="GO:0046872">
    <property type="term" value="F:metal ion binding"/>
    <property type="evidence" value="ECO:0007669"/>
    <property type="project" value="UniProtKB-KW"/>
</dbReference>
<reference evidence="11" key="1">
    <citation type="submission" date="2020-11" db="EMBL/GenBank/DDBJ databases">
        <authorList>
            <person name="Tran Van P."/>
        </authorList>
    </citation>
    <scope>NUCLEOTIDE SEQUENCE</scope>
</reference>
<dbReference type="GO" id="GO:0051539">
    <property type="term" value="F:4 iron, 4 sulfur cluster binding"/>
    <property type="evidence" value="ECO:0007669"/>
    <property type="project" value="UniProtKB-KW"/>
</dbReference>
<evidence type="ECO:0000259" key="10">
    <source>
        <dbReference type="SMART" id="SM00478"/>
    </source>
</evidence>
<dbReference type="GO" id="GO:0006285">
    <property type="term" value="P:base-excision repair, AP site formation"/>
    <property type="evidence" value="ECO:0007669"/>
    <property type="project" value="TreeGrafter"/>
</dbReference>
<dbReference type="EMBL" id="OC929373">
    <property type="protein sequence ID" value="CAD7658231.1"/>
    <property type="molecule type" value="Genomic_DNA"/>
</dbReference>